<accession>A0ABP4PG71</accession>
<proteinExistence type="predicted"/>
<dbReference type="SUPFAM" id="SSF52980">
    <property type="entry name" value="Restriction endonuclease-like"/>
    <property type="match status" value="1"/>
</dbReference>
<dbReference type="Gene3D" id="3.40.960.10">
    <property type="entry name" value="VSR Endonuclease"/>
    <property type="match status" value="1"/>
</dbReference>
<evidence type="ECO:0000313" key="2">
    <source>
        <dbReference type="EMBL" id="GAA1577931.1"/>
    </source>
</evidence>
<sequence>MDNPKHGRTLLSDPAGMLPAHFPPFFSGLPFTARQVGNKLTWLLAAGEIRQLLQGVYVDAQVPETVALRAAGVALLARPGKTAYGQTAAWIHGIETTALNSDSADRVPLQWTDTATDVVEIAGLSVTSPLATALHLAKHLPRPFALSAVDAILRSGLVKLQQLQTAVEGHPDVAGIHQARQIVSHADPRAESPGESWLRLRLRDAGFGRPTLQIPVQGPNRNYRIDMGYPDHVDNGRRLGLEYDSDRWHSRPRQETRDEHRRTELESFGWHIISVRRPDLWGHYPALELAVGAFLSTWPRLPRRW</sequence>
<dbReference type="Pfam" id="PF18741">
    <property type="entry name" value="MTES_1575"/>
    <property type="match status" value="1"/>
</dbReference>
<evidence type="ECO:0000259" key="1">
    <source>
        <dbReference type="Pfam" id="PF18741"/>
    </source>
</evidence>
<dbReference type="Proteomes" id="UP001500393">
    <property type="component" value="Unassembled WGS sequence"/>
</dbReference>
<reference evidence="3" key="1">
    <citation type="journal article" date="2019" name="Int. J. Syst. Evol. Microbiol.">
        <title>The Global Catalogue of Microorganisms (GCM) 10K type strain sequencing project: providing services to taxonomists for standard genome sequencing and annotation.</title>
        <authorList>
            <consortium name="The Broad Institute Genomics Platform"/>
            <consortium name="The Broad Institute Genome Sequencing Center for Infectious Disease"/>
            <person name="Wu L."/>
            <person name="Ma J."/>
        </authorList>
    </citation>
    <scope>NUCLEOTIDE SEQUENCE [LARGE SCALE GENOMIC DNA]</scope>
    <source>
        <strain evidence="3">JCM 14969</strain>
    </source>
</reference>
<feature type="domain" description="Restriction endonuclease type II-like" evidence="1">
    <location>
        <begin position="220"/>
        <end position="281"/>
    </location>
</feature>
<name>A0ABP4PG71_9ACTN</name>
<dbReference type="InterPro" id="IPR011335">
    <property type="entry name" value="Restrct_endonuc-II-like"/>
</dbReference>
<organism evidence="2 3">
    <name type="scientific">Kribbella sancticallisti</name>
    <dbReference type="NCBI Taxonomy" id="460087"/>
    <lineage>
        <taxon>Bacteria</taxon>
        <taxon>Bacillati</taxon>
        <taxon>Actinomycetota</taxon>
        <taxon>Actinomycetes</taxon>
        <taxon>Propionibacteriales</taxon>
        <taxon>Kribbellaceae</taxon>
        <taxon>Kribbella</taxon>
    </lineage>
</organism>
<gene>
    <name evidence="2" type="ORF">GCM10009789_34240</name>
</gene>
<protein>
    <submittedName>
        <fullName evidence="2">Type IV toxin-antitoxin system AbiEi family antitoxin domain-containing protein</fullName>
    </submittedName>
</protein>
<comment type="caution">
    <text evidence="2">The sequence shown here is derived from an EMBL/GenBank/DDBJ whole genome shotgun (WGS) entry which is preliminary data.</text>
</comment>
<evidence type="ECO:0000313" key="3">
    <source>
        <dbReference type="Proteomes" id="UP001500393"/>
    </source>
</evidence>
<dbReference type="InterPro" id="IPR049468">
    <property type="entry name" value="Restrct_endonuc-II-like_dom"/>
</dbReference>
<dbReference type="EMBL" id="BAAAOS010000020">
    <property type="protein sequence ID" value="GAA1577931.1"/>
    <property type="molecule type" value="Genomic_DNA"/>
</dbReference>
<keyword evidence="3" id="KW-1185">Reference proteome</keyword>